<organism evidence="1 2">
    <name type="scientific">Parablautia muri</name>
    <dbReference type="NCBI Taxonomy" id="2320879"/>
    <lineage>
        <taxon>Bacteria</taxon>
        <taxon>Bacillati</taxon>
        <taxon>Bacillota</taxon>
        <taxon>Clostridia</taxon>
        <taxon>Lachnospirales</taxon>
        <taxon>Lachnospiraceae</taxon>
        <taxon>Parablautia</taxon>
    </lineage>
</organism>
<evidence type="ECO:0000313" key="2">
    <source>
        <dbReference type="Proteomes" id="UP001154420"/>
    </source>
</evidence>
<dbReference type="EMBL" id="QZDT01000033">
    <property type="protein sequence ID" value="NBJ94257.1"/>
    <property type="molecule type" value="Genomic_DNA"/>
</dbReference>
<proteinExistence type="predicted"/>
<dbReference type="Proteomes" id="UP001154420">
    <property type="component" value="Unassembled WGS sequence"/>
</dbReference>
<sequence length="111" mass="12618">MYNWLTYGIVDNSVCRTWESCTLGFPCAVNRVIHDSIACYAHFHNACLLVFGSFVRNSVELAVYLLFSVACFFTVHEHYPVCLSVLPEKGVTSILCESGLNRRNHCWQPQP</sequence>
<evidence type="ECO:0000313" key="1">
    <source>
        <dbReference type="EMBL" id="NBJ94257.1"/>
    </source>
</evidence>
<keyword evidence="2" id="KW-1185">Reference proteome</keyword>
<reference evidence="1" key="1">
    <citation type="submission" date="2018-09" db="EMBL/GenBank/DDBJ databases">
        <title>Murine metabolic-syndrome-specific gut microbial biobank.</title>
        <authorList>
            <person name="Liu C."/>
        </authorList>
    </citation>
    <scope>NUCLEOTIDE SEQUENCE</scope>
    <source>
        <strain evidence="1">D42-62</strain>
    </source>
</reference>
<gene>
    <name evidence="1" type="ORF">D5281_17100</name>
</gene>
<accession>A0A9X5GUM9</accession>
<name>A0A9X5GUM9_9FIRM</name>
<comment type="caution">
    <text evidence="1">The sequence shown here is derived from an EMBL/GenBank/DDBJ whole genome shotgun (WGS) entry which is preliminary data.</text>
</comment>
<protein>
    <submittedName>
        <fullName evidence="1">Uncharacterized protein</fullName>
    </submittedName>
</protein>
<dbReference type="AlphaFoldDB" id="A0A9X5GUM9"/>